<evidence type="ECO:0000256" key="4">
    <source>
        <dbReference type="ARBA" id="ARBA00023172"/>
    </source>
</evidence>
<dbReference type="PROSITE" id="PS51900">
    <property type="entry name" value="CB"/>
    <property type="match status" value="1"/>
</dbReference>
<geneLocation type="plasmid" evidence="9">
    <name>pfdu301a</name>
</geneLocation>
<keyword evidence="4" id="KW-0233">DNA recombination</keyword>
<keyword evidence="3 5" id="KW-0238">DNA-binding</keyword>
<dbReference type="InterPro" id="IPR013762">
    <property type="entry name" value="Integrase-like_cat_sf"/>
</dbReference>
<evidence type="ECO:0000259" key="7">
    <source>
        <dbReference type="PROSITE" id="PS51900"/>
    </source>
</evidence>
<comment type="similarity">
    <text evidence="1">Belongs to the 'phage' integrase family.</text>
</comment>
<dbReference type="Pfam" id="PF02899">
    <property type="entry name" value="Phage_int_SAM_1"/>
    <property type="match status" value="1"/>
</dbReference>
<dbReference type="AlphaFoldDB" id="A0A6M6DZ98"/>
<keyword evidence="2" id="KW-0229">DNA integration</keyword>
<evidence type="ECO:0000313" key="8">
    <source>
        <dbReference type="EMBL" id="QJX80102.1"/>
    </source>
</evidence>
<dbReference type="Gene3D" id="1.10.150.130">
    <property type="match status" value="1"/>
</dbReference>
<dbReference type="Pfam" id="PF00589">
    <property type="entry name" value="Phage_integrase"/>
    <property type="match status" value="1"/>
</dbReference>
<proteinExistence type="inferred from homology"/>
<evidence type="ECO:0000256" key="3">
    <source>
        <dbReference type="ARBA" id="ARBA00023125"/>
    </source>
</evidence>
<evidence type="ECO:0000256" key="5">
    <source>
        <dbReference type="PROSITE-ProRule" id="PRU01248"/>
    </source>
</evidence>
<feature type="domain" description="Tyr recombinase" evidence="6">
    <location>
        <begin position="110"/>
        <end position="286"/>
    </location>
</feature>
<dbReference type="GO" id="GO:0006310">
    <property type="term" value="P:DNA recombination"/>
    <property type="evidence" value="ECO:0007669"/>
    <property type="project" value="UniProtKB-KW"/>
</dbReference>
<reference evidence="8 9" key="1">
    <citation type="submission" date="2019-10" db="EMBL/GenBank/DDBJ databases">
        <title>Complete genome sequences for adaption low water activity.</title>
        <authorList>
            <person name="Zhao L."/>
            <person name="Zhong J."/>
        </authorList>
    </citation>
    <scope>NUCLEOTIDE SEQUENCE [LARGE SCALE GENOMIC DNA]</scope>
    <source>
        <strain evidence="8 9">FDU301</strain>
        <plasmid evidence="9">pfdu301a</plasmid>
    </source>
</reference>
<dbReference type="PANTHER" id="PTHR30349">
    <property type="entry name" value="PHAGE INTEGRASE-RELATED"/>
    <property type="match status" value="1"/>
</dbReference>
<sequence length="299" mass="34909">MNIKDVLELYKQHMKNKNLADSTYNQYVKELGYFINFLSDQHIERVNDIKAIHIDMFNAQLIREGNKATTRSRKKSIVNKYFDYCVKMEIIEKNPSNIIGSIKVTDDDRKKKDILTDKDKEKILKKIEKKSKFKLKNKCIVQVLLYCAVRVSELCGLKWEDIDFQNKTISIKGKGRKNRRVPLFKELEDDLKKLRSEQVPKSEFVFTAKNTGNPMKPRSVHDLIKKYTSSINKNIGPHRLRATAATDYLREGVNLRYIQMLLGHESLATTMLYMNPDEQEMNQALQSAAKNMRKKGKKK</sequence>
<protein>
    <submittedName>
        <fullName evidence="8">Tyrosine-type recombinase/integrase</fullName>
    </submittedName>
</protein>
<dbReference type="InterPro" id="IPR010998">
    <property type="entry name" value="Integrase_recombinase_N"/>
</dbReference>
<gene>
    <name evidence="8" type="ORF">FDZ14_28820</name>
</gene>
<keyword evidence="8" id="KW-0614">Plasmid</keyword>
<organism evidence="8 9">
    <name type="scientific">Priestia megaterium</name>
    <name type="common">Bacillus megaterium</name>
    <dbReference type="NCBI Taxonomy" id="1404"/>
    <lineage>
        <taxon>Bacteria</taxon>
        <taxon>Bacillati</taxon>
        <taxon>Bacillota</taxon>
        <taxon>Bacilli</taxon>
        <taxon>Bacillales</taxon>
        <taxon>Bacillaceae</taxon>
        <taxon>Priestia</taxon>
    </lineage>
</organism>
<accession>A0A6M6DZ98</accession>
<dbReference type="RefSeq" id="WP_171778084.1">
    <property type="nucleotide sequence ID" value="NZ_CP045273.1"/>
</dbReference>
<dbReference type="EMBL" id="CP045273">
    <property type="protein sequence ID" value="QJX80102.1"/>
    <property type="molecule type" value="Genomic_DNA"/>
</dbReference>
<dbReference type="GO" id="GO:0015074">
    <property type="term" value="P:DNA integration"/>
    <property type="evidence" value="ECO:0007669"/>
    <property type="project" value="UniProtKB-KW"/>
</dbReference>
<evidence type="ECO:0000256" key="1">
    <source>
        <dbReference type="ARBA" id="ARBA00008857"/>
    </source>
</evidence>
<evidence type="ECO:0000259" key="6">
    <source>
        <dbReference type="PROSITE" id="PS51898"/>
    </source>
</evidence>
<evidence type="ECO:0000256" key="2">
    <source>
        <dbReference type="ARBA" id="ARBA00022908"/>
    </source>
</evidence>
<dbReference type="SUPFAM" id="SSF56349">
    <property type="entry name" value="DNA breaking-rejoining enzymes"/>
    <property type="match status" value="1"/>
</dbReference>
<dbReference type="PROSITE" id="PS51898">
    <property type="entry name" value="TYR_RECOMBINASE"/>
    <property type="match status" value="1"/>
</dbReference>
<dbReference type="PANTHER" id="PTHR30349:SF41">
    <property type="entry name" value="INTEGRASE_RECOMBINASE PROTEIN MJ0367-RELATED"/>
    <property type="match status" value="1"/>
</dbReference>
<dbReference type="Proteomes" id="UP000501076">
    <property type="component" value="Plasmid pFDU301A"/>
</dbReference>
<dbReference type="InterPro" id="IPR004107">
    <property type="entry name" value="Integrase_SAM-like_N"/>
</dbReference>
<dbReference type="GO" id="GO:0003677">
    <property type="term" value="F:DNA binding"/>
    <property type="evidence" value="ECO:0007669"/>
    <property type="project" value="UniProtKB-UniRule"/>
</dbReference>
<dbReference type="InterPro" id="IPR044068">
    <property type="entry name" value="CB"/>
</dbReference>
<name>A0A6M6DZ98_PRIMG</name>
<dbReference type="InterPro" id="IPR050090">
    <property type="entry name" value="Tyrosine_recombinase_XerCD"/>
</dbReference>
<dbReference type="InterPro" id="IPR002104">
    <property type="entry name" value="Integrase_catalytic"/>
</dbReference>
<evidence type="ECO:0000313" key="9">
    <source>
        <dbReference type="Proteomes" id="UP000501076"/>
    </source>
</evidence>
<dbReference type="InterPro" id="IPR011010">
    <property type="entry name" value="DNA_brk_join_enz"/>
</dbReference>
<feature type="domain" description="Core-binding (CB)" evidence="7">
    <location>
        <begin position="1"/>
        <end position="86"/>
    </location>
</feature>
<dbReference type="Gene3D" id="1.10.443.10">
    <property type="entry name" value="Intergrase catalytic core"/>
    <property type="match status" value="1"/>
</dbReference>